<reference evidence="3" key="3">
    <citation type="submission" date="2020-10" db="EMBL/GenBank/DDBJ databases">
        <authorList>
            <person name="Sedaghatjoo S."/>
        </authorList>
    </citation>
    <scope>NUCLEOTIDE SEQUENCE</scope>
    <source>
        <strain evidence="3">AZH3</strain>
    </source>
</reference>
<evidence type="ECO:0000313" key="6">
    <source>
        <dbReference type="Proteomes" id="UP000836402"/>
    </source>
</evidence>
<dbReference type="Gene3D" id="2.60.40.1180">
    <property type="entry name" value="Golgi alpha-mannosidase II"/>
    <property type="match status" value="1"/>
</dbReference>
<gene>
    <name evidence="4" type="ORF">A4X03_0g1443</name>
    <name evidence="3" type="ORF">JKIAZH3_G8877</name>
</gene>
<organism evidence="4 5">
    <name type="scientific">Tilletia caries</name>
    <name type="common">wheat bunt fungus</name>
    <dbReference type="NCBI Taxonomy" id="13290"/>
    <lineage>
        <taxon>Eukaryota</taxon>
        <taxon>Fungi</taxon>
        <taxon>Dikarya</taxon>
        <taxon>Basidiomycota</taxon>
        <taxon>Ustilaginomycotina</taxon>
        <taxon>Exobasidiomycetes</taxon>
        <taxon>Tilletiales</taxon>
        <taxon>Tilletiaceae</taxon>
        <taxon>Tilletia</taxon>
    </lineage>
</organism>
<evidence type="ECO:0000259" key="2">
    <source>
        <dbReference type="Pfam" id="PF00128"/>
    </source>
</evidence>
<dbReference type="Pfam" id="PF00128">
    <property type="entry name" value="Alpha-amylase"/>
    <property type="match status" value="1"/>
</dbReference>
<dbReference type="Gene3D" id="3.20.20.80">
    <property type="entry name" value="Glycosidases"/>
    <property type="match status" value="1"/>
</dbReference>
<dbReference type="GO" id="GO:0004574">
    <property type="term" value="F:oligo-1,6-glucosidase activity"/>
    <property type="evidence" value="ECO:0007669"/>
    <property type="project" value="TreeGrafter"/>
</dbReference>
<dbReference type="PANTHER" id="PTHR10357">
    <property type="entry name" value="ALPHA-AMYLASE FAMILY MEMBER"/>
    <property type="match status" value="1"/>
</dbReference>
<evidence type="ECO:0000256" key="1">
    <source>
        <dbReference type="ARBA" id="ARBA00008061"/>
    </source>
</evidence>
<protein>
    <recommendedName>
        <fullName evidence="2">Glycosyl hydrolase family 13 catalytic domain-containing protein</fullName>
    </recommendedName>
</protein>
<dbReference type="PANTHER" id="PTHR10357:SF179">
    <property type="entry name" value="NEUTRAL AND BASIC AMINO ACID TRANSPORT PROTEIN RBAT"/>
    <property type="match status" value="1"/>
</dbReference>
<dbReference type="InterPro" id="IPR013780">
    <property type="entry name" value="Glyco_hydro_b"/>
</dbReference>
<dbReference type="Proteomes" id="UP000077671">
    <property type="component" value="Unassembled WGS sequence"/>
</dbReference>
<reference evidence="4" key="2">
    <citation type="journal article" date="2019" name="IMA Fungus">
        <title>Genome sequencing and comparison of five Tilletia species to identify candidate genes for the detection of regulated species infecting wheat.</title>
        <authorList>
            <person name="Nguyen H.D.T."/>
            <person name="Sultana T."/>
            <person name="Kesanakurti P."/>
            <person name="Hambleton S."/>
        </authorList>
    </citation>
    <scope>NUCLEOTIDE SEQUENCE</scope>
    <source>
        <strain evidence="4">DAOMC 238032</strain>
    </source>
</reference>
<sequence>MLNVPADWTISEYDDIVSKRYHKDVMAEKQEESAQKGVPVPADFEKQVMMSIMRKARDNARTPIAWDDTPSAGFFSDPSAKFWMKFNPDNITCNVRVQRTDPTSVFHFWKRSIQLRKAHDVLVYGSYRVLDIPVPAPEEGQTGSPIFNFVRELDGVTAVFVGNFARARLEGVDLGRYVTDAAGEARYLSSKLVACNYEVDKEERSLQVLEPFEARLYILS</sequence>
<dbReference type="GO" id="GO:0004556">
    <property type="term" value="F:alpha-amylase activity"/>
    <property type="evidence" value="ECO:0007669"/>
    <property type="project" value="TreeGrafter"/>
</dbReference>
<evidence type="ECO:0000313" key="3">
    <source>
        <dbReference type="EMBL" id="CAD6935188.1"/>
    </source>
</evidence>
<dbReference type="GO" id="GO:0000025">
    <property type="term" value="P:maltose catabolic process"/>
    <property type="evidence" value="ECO:0007669"/>
    <property type="project" value="TreeGrafter"/>
</dbReference>
<dbReference type="GO" id="GO:0005987">
    <property type="term" value="P:sucrose catabolic process"/>
    <property type="evidence" value="ECO:0007669"/>
    <property type="project" value="TreeGrafter"/>
</dbReference>
<dbReference type="EMBL" id="LWDD02000117">
    <property type="protein sequence ID" value="KAE8263750.1"/>
    <property type="molecule type" value="Genomic_DNA"/>
</dbReference>
<name>A0A177UNS2_9BASI</name>
<proteinExistence type="inferred from homology"/>
<dbReference type="SUPFAM" id="SSF51445">
    <property type="entry name" value="(Trans)glycosidases"/>
    <property type="match status" value="1"/>
</dbReference>
<feature type="domain" description="Glycosyl hydrolase family 13 catalytic" evidence="2">
    <location>
        <begin position="48"/>
        <end position="125"/>
    </location>
</feature>
<dbReference type="AlphaFoldDB" id="A0A177UNS2"/>
<dbReference type="EMBL" id="CAJHJG010003752">
    <property type="protein sequence ID" value="CAD6935188.1"/>
    <property type="molecule type" value="Genomic_DNA"/>
</dbReference>
<evidence type="ECO:0000313" key="5">
    <source>
        <dbReference type="Proteomes" id="UP000077671"/>
    </source>
</evidence>
<comment type="caution">
    <text evidence="4">The sequence shown here is derived from an EMBL/GenBank/DDBJ whole genome shotgun (WGS) entry which is preliminary data.</text>
</comment>
<reference evidence="4" key="1">
    <citation type="submission" date="2016-04" db="EMBL/GenBank/DDBJ databases">
        <authorList>
            <person name="Nguyen H.D."/>
            <person name="Kesanakurti P."/>
            <person name="Cullis J."/>
            <person name="Levesque C.A."/>
            <person name="Hambleton S."/>
        </authorList>
    </citation>
    <scope>NUCLEOTIDE SEQUENCE</scope>
    <source>
        <strain evidence="4">DAOMC 238032</strain>
    </source>
</reference>
<accession>A0A177UNS2</accession>
<dbReference type="GO" id="GO:0004575">
    <property type="term" value="F:sucrose alpha-glucosidase activity"/>
    <property type="evidence" value="ECO:0007669"/>
    <property type="project" value="TreeGrafter"/>
</dbReference>
<dbReference type="InterPro" id="IPR017853">
    <property type="entry name" value="GH"/>
</dbReference>
<dbReference type="InterPro" id="IPR006047">
    <property type="entry name" value="GH13_cat_dom"/>
</dbReference>
<evidence type="ECO:0000313" key="4">
    <source>
        <dbReference type="EMBL" id="KAE8263750.1"/>
    </source>
</evidence>
<keyword evidence="6" id="KW-1185">Reference proteome</keyword>
<dbReference type="GO" id="GO:0033934">
    <property type="term" value="F:glucan 1,4-alpha-maltotriohydrolase activity"/>
    <property type="evidence" value="ECO:0007669"/>
    <property type="project" value="TreeGrafter"/>
</dbReference>
<dbReference type="Proteomes" id="UP000836402">
    <property type="component" value="Unassembled WGS sequence"/>
</dbReference>
<comment type="similarity">
    <text evidence="1">Belongs to the glycosyl hydrolase 13 family.</text>
</comment>